<dbReference type="HOGENOM" id="CLU_102904_0_0_9"/>
<dbReference type="PANTHER" id="PTHR38433:SF1">
    <property type="entry name" value="DUF1641 DOMAIN-CONTAINING PROTEIN"/>
    <property type="match status" value="1"/>
</dbReference>
<gene>
    <name evidence="1" type="ORF">BleG1_3129</name>
</gene>
<name>A0A060M558_9BACI</name>
<evidence type="ECO:0000313" key="1">
    <source>
        <dbReference type="EMBL" id="AIC95693.1"/>
    </source>
</evidence>
<dbReference type="PATRIC" id="fig|1246626.3.peg.3123"/>
<keyword evidence="2" id="KW-1185">Reference proteome</keyword>
<proteinExistence type="predicted"/>
<protein>
    <recommendedName>
        <fullName evidence="3">DUF1641 domain-containing protein</fullName>
    </recommendedName>
</protein>
<dbReference type="OrthoDB" id="147801at2"/>
<evidence type="ECO:0000313" key="2">
    <source>
        <dbReference type="Proteomes" id="UP000027142"/>
    </source>
</evidence>
<accession>A0A060M558</accession>
<dbReference type="eggNOG" id="COG2427">
    <property type="taxonomic scope" value="Bacteria"/>
</dbReference>
<dbReference type="RefSeq" id="WP_038482878.1">
    <property type="nucleotide sequence ID" value="NZ_CP003923.1"/>
</dbReference>
<dbReference type="AlphaFoldDB" id="A0A060M558"/>
<evidence type="ECO:0008006" key="3">
    <source>
        <dbReference type="Google" id="ProtNLM"/>
    </source>
</evidence>
<reference evidence="1 2" key="1">
    <citation type="journal article" date="2014" name="Gene">
        <title>A comparative genomic analysis of the alkalitolerant soil bacterium Bacillus lehensis G1.</title>
        <authorList>
            <person name="Noor Y.M."/>
            <person name="Samsulrizal N.H."/>
            <person name="Jema'on N.A."/>
            <person name="Low K.O."/>
            <person name="Ramli A.N."/>
            <person name="Alias N.I."/>
            <person name="Damis S.I."/>
            <person name="Fuzi S.F."/>
            <person name="Isa M.N."/>
            <person name="Murad A.M."/>
            <person name="Raih M.F."/>
            <person name="Bakar F.D."/>
            <person name="Najimudin N."/>
            <person name="Mahadi N.M."/>
            <person name="Illias R.M."/>
        </authorList>
    </citation>
    <scope>NUCLEOTIDE SEQUENCE [LARGE SCALE GENOMIC DNA]</scope>
    <source>
        <strain evidence="1 2">G1</strain>
    </source>
</reference>
<organism evidence="1 2">
    <name type="scientific">Shouchella lehensis G1</name>
    <dbReference type="NCBI Taxonomy" id="1246626"/>
    <lineage>
        <taxon>Bacteria</taxon>
        <taxon>Bacillati</taxon>
        <taxon>Bacillota</taxon>
        <taxon>Bacilli</taxon>
        <taxon>Bacillales</taxon>
        <taxon>Bacillaceae</taxon>
        <taxon>Shouchella</taxon>
    </lineage>
</organism>
<dbReference type="EMBL" id="CP003923">
    <property type="protein sequence ID" value="AIC95693.1"/>
    <property type="molecule type" value="Genomic_DNA"/>
</dbReference>
<sequence length="215" mass="23863">MAKAATVIRKMPVDPNAEREKELRELENALLENKDALTSVLSLLHKLEQTEALNIAHSLLDQKNPLLHQLVTKLDDPHITQALKNMLVIVQSLGSIKLADLEPMLFKINSALNHVSEYEYTHQQNQSSAGYLLKSLKDPKTLDGMNTLLALLKGMGEDQSANETNQPQAELSTIANESYQQPQKQELTESSSGTKWYVIAAGALAFALPLLLKRK</sequence>
<dbReference type="PANTHER" id="PTHR38433">
    <property type="match status" value="1"/>
</dbReference>
<dbReference type="Proteomes" id="UP000027142">
    <property type="component" value="Chromosome"/>
</dbReference>
<dbReference type="STRING" id="1246626.BleG1_3129"/>
<dbReference type="KEGG" id="ble:BleG1_3129"/>